<dbReference type="InterPro" id="IPR011335">
    <property type="entry name" value="Restrct_endonuc-II-like"/>
</dbReference>
<evidence type="ECO:0000256" key="2">
    <source>
        <dbReference type="ARBA" id="ARBA00022806"/>
    </source>
</evidence>
<keyword evidence="5" id="KW-0378">Hydrolase</keyword>
<keyword evidence="2" id="KW-0067">ATP-binding</keyword>
<feature type="domain" description="PD-(D/E)XK endonuclease-like" evidence="4">
    <location>
        <begin position="20"/>
        <end position="263"/>
    </location>
</feature>
<accession>A0AAF1BTM1</accession>
<dbReference type="InterPro" id="IPR038726">
    <property type="entry name" value="PDDEXK_AddAB-type"/>
</dbReference>
<keyword evidence="1" id="KW-0227">DNA damage</keyword>
<gene>
    <name evidence="5" type="ORF">CYJ47_06090</name>
</gene>
<dbReference type="SUPFAM" id="SSF52980">
    <property type="entry name" value="Restriction endonuclease-like"/>
    <property type="match status" value="1"/>
</dbReference>
<protein>
    <submittedName>
        <fullName evidence="5">RecB family exonuclease</fullName>
    </submittedName>
</protein>
<dbReference type="AlphaFoldDB" id="A0AAF1BTM1"/>
<evidence type="ECO:0000313" key="6">
    <source>
        <dbReference type="Proteomes" id="UP000234560"/>
    </source>
</evidence>
<proteinExistence type="predicted"/>
<keyword evidence="2" id="KW-0547">Nucleotide-binding</keyword>
<dbReference type="InterPro" id="IPR011604">
    <property type="entry name" value="PDDEXK-like_dom_sf"/>
</dbReference>
<reference evidence="5" key="1">
    <citation type="submission" date="2017-12" db="EMBL/GenBank/DDBJ databases">
        <authorList>
            <person name="Thomas-White K."/>
            <person name="Wolfe A.J."/>
        </authorList>
    </citation>
    <scope>NUCLEOTIDE SEQUENCE</scope>
    <source>
        <strain evidence="5">UMB0763</strain>
    </source>
</reference>
<dbReference type="Gene3D" id="3.90.320.10">
    <property type="match status" value="1"/>
</dbReference>
<evidence type="ECO:0000256" key="1">
    <source>
        <dbReference type="ARBA" id="ARBA00022763"/>
    </source>
</evidence>
<keyword evidence="5" id="KW-0269">Exonuclease</keyword>
<dbReference type="RefSeq" id="WP_101679028.1">
    <property type="nucleotide sequence ID" value="NZ_CP136958.1"/>
</dbReference>
<evidence type="ECO:0000259" key="4">
    <source>
        <dbReference type="Pfam" id="PF12705"/>
    </source>
</evidence>
<dbReference type="GO" id="GO:0004386">
    <property type="term" value="F:helicase activity"/>
    <property type="evidence" value="ECO:0007669"/>
    <property type="project" value="UniProtKB-KW"/>
</dbReference>
<dbReference type="EMBL" id="CP136958">
    <property type="protein sequence ID" value="WOT03319.1"/>
    <property type="molecule type" value="Genomic_DNA"/>
</dbReference>
<keyword evidence="3" id="KW-0234">DNA repair</keyword>
<dbReference type="Proteomes" id="UP000234560">
    <property type="component" value="Chromosome"/>
</dbReference>
<dbReference type="GO" id="GO:0004527">
    <property type="term" value="F:exonuclease activity"/>
    <property type="evidence" value="ECO:0007669"/>
    <property type="project" value="UniProtKB-KW"/>
</dbReference>
<name>A0AAF1BTM1_9CORY</name>
<keyword evidence="2" id="KW-0347">Helicase</keyword>
<dbReference type="KEGG" id="cpyr:CYJ47_06090"/>
<dbReference type="Pfam" id="PF12705">
    <property type="entry name" value="PDDEXK_1"/>
    <property type="match status" value="1"/>
</dbReference>
<evidence type="ECO:0000256" key="3">
    <source>
        <dbReference type="ARBA" id="ARBA00023204"/>
    </source>
</evidence>
<keyword evidence="5" id="KW-0540">Nuclease</keyword>
<organism evidence="5 6">
    <name type="scientific">Corynebacterium pyruviciproducens</name>
    <dbReference type="NCBI Taxonomy" id="598660"/>
    <lineage>
        <taxon>Bacteria</taxon>
        <taxon>Bacillati</taxon>
        <taxon>Actinomycetota</taxon>
        <taxon>Actinomycetes</taxon>
        <taxon>Mycobacteriales</taxon>
        <taxon>Corynebacteriaceae</taxon>
        <taxon>Corynebacterium</taxon>
    </lineage>
</organism>
<dbReference type="GO" id="GO:0006281">
    <property type="term" value="P:DNA repair"/>
    <property type="evidence" value="ECO:0007669"/>
    <property type="project" value="UniProtKB-KW"/>
</dbReference>
<reference evidence="5" key="2">
    <citation type="submission" date="2023-10" db="EMBL/GenBank/DDBJ databases">
        <authorList>
            <person name="Choi B."/>
        </authorList>
    </citation>
    <scope>NUCLEOTIDE SEQUENCE</scope>
    <source>
        <strain evidence="5">UMB0763</strain>
    </source>
</reference>
<evidence type="ECO:0000313" key="5">
    <source>
        <dbReference type="EMBL" id="WOT03319.1"/>
    </source>
</evidence>
<sequence>MESIVSKKSSDNFKRFKVALSPSRVGQYKKCPLSFRLSAIDKIPQETKDYQLKGTLVHAVLEKLMGLPPEERTYPRAVKLIVPQWERMKSRDPGLSTVVPEAQEMDFIVQARNLVKGYFMMENPQGLATEKMEEFVTTTLRDDVPLRGFIDRIDINDSGMVRIVDYKTGKKPSPRFADDAMAQMKFYALVWWQLHGVIPAQLRLMYLAVGDDLTLSPDEATLEAFAAELVVLWDEIRLKGKTGEFEPRPSKLCNWCDFQTMCPTFGGTLPPYPGWPNAD</sequence>